<gene>
    <name evidence="1" type="ORF">Rhe02_34510</name>
</gene>
<protein>
    <submittedName>
        <fullName evidence="1">Uncharacterized protein</fullName>
    </submittedName>
</protein>
<dbReference type="EMBL" id="BONY01000018">
    <property type="protein sequence ID" value="GIH05384.1"/>
    <property type="molecule type" value="Genomic_DNA"/>
</dbReference>
<evidence type="ECO:0000313" key="1">
    <source>
        <dbReference type="EMBL" id="GIH05384.1"/>
    </source>
</evidence>
<dbReference type="Proteomes" id="UP000612899">
    <property type="component" value="Unassembled WGS sequence"/>
</dbReference>
<comment type="caution">
    <text evidence="1">The sequence shown here is derived from an EMBL/GenBank/DDBJ whole genome shotgun (WGS) entry which is preliminary data.</text>
</comment>
<dbReference type="AlphaFoldDB" id="A0A8J3Q7G1"/>
<reference evidence="1" key="1">
    <citation type="submission" date="2021-01" db="EMBL/GenBank/DDBJ databases">
        <title>Whole genome shotgun sequence of Rhizocola hellebori NBRC 109834.</title>
        <authorList>
            <person name="Komaki H."/>
            <person name="Tamura T."/>
        </authorList>
    </citation>
    <scope>NUCLEOTIDE SEQUENCE</scope>
    <source>
        <strain evidence="1">NBRC 109834</strain>
    </source>
</reference>
<organism evidence="1 2">
    <name type="scientific">Rhizocola hellebori</name>
    <dbReference type="NCBI Taxonomy" id="1392758"/>
    <lineage>
        <taxon>Bacteria</taxon>
        <taxon>Bacillati</taxon>
        <taxon>Actinomycetota</taxon>
        <taxon>Actinomycetes</taxon>
        <taxon>Micromonosporales</taxon>
        <taxon>Micromonosporaceae</taxon>
        <taxon>Rhizocola</taxon>
    </lineage>
</organism>
<accession>A0A8J3Q7G1</accession>
<name>A0A8J3Q7G1_9ACTN</name>
<sequence>MALLLAGIPLVVLTFSLLAGRRWGESEVLGEVRSVRPPICTQNVSGEQCGDGVITIRRAGHDEEFRYDPAIGDELLSLNHPGTQVAMTVSCRNGRVIAVRTVV</sequence>
<proteinExistence type="predicted"/>
<keyword evidence="2" id="KW-1185">Reference proteome</keyword>
<evidence type="ECO:0000313" key="2">
    <source>
        <dbReference type="Proteomes" id="UP000612899"/>
    </source>
</evidence>